<dbReference type="Proteomes" id="UP000597444">
    <property type="component" value="Unassembled WGS sequence"/>
</dbReference>
<gene>
    <name evidence="1" type="ORF">KSF_085030</name>
</gene>
<sequence>MLPKWERARVDNGGTTRGQGFQVKLIASPLPAPVHNPSMSFPGAWSLDPCTPVKFTFSLTEPKGESEEQVALLVRSFSLF</sequence>
<protein>
    <submittedName>
        <fullName evidence="1">Uncharacterized protein</fullName>
    </submittedName>
</protein>
<accession>A0A8J3N7G6</accession>
<dbReference type="AlphaFoldDB" id="A0A8J3N7G6"/>
<evidence type="ECO:0000313" key="2">
    <source>
        <dbReference type="Proteomes" id="UP000597444"/>
    </source>
</evidence>
<reference evidence="1" key="1">
    <citation type="submission" date="2020-10" db="EMBL/GenBank/DDBJ databases">
        <title>Taxonomic study of unclassified bacteria belonging to the class Ktedonobacteria.</title>
        <authorList>
            <person name="Yabe S."/>
            <person name="Wang C.M."/>
            <person name="Zheng Y."/>
            <person name="Sakai Y."/>
            <person name="Cavaletti L."/>
            <person name="Monciardini P."/>
            <person name="Donadio S."/>
        </authorList>
    </citation>
    <scope>NUCLEOTIDE SEQUENCE</scope>
    <source>
        <strain evidence="1">ID150040</strain>
    </source>
</reference>
<keyword evidence="2" id="KW-1185">Reference proteome</keyword>
<name>A0A8J3N7G6_9CHLR</name>
<evidence type="ECO:0000313" key="1">
    <source>
        <dbReference type="EMBL" id="GHO98455.1"/>
    </source>
</evidence>
<proteinExistence type="predicted"/>
<organism evidence="1 2">
    <name type="scientific">Reticulibacter mediterranei</name>
    <dbReference type="NCBI Taxonomy" id="2778369"/>
    <lineage>
        <taxon>Bacteria</taxon>
        <taxon>Bacillati</taxon>
        <taxon>Chloroflexota</taxon>
        <taxon>Ktedonobacteria</taxon>
        <taxon>Ktedonobacterales</taxon>
        <taxon>Reticulibacteraceae</taxon>
        <taxon>Reticulibacter</taxon>
    </lineage>
</organism>
<dbReference type="EMBL" id="BNJK01000002">
    <property type="protein sequence ID" value="GHO98455.1"/>
    <property type="molecule type" value="Genomic_DNA"/>
</dbReference>
<comment type="caution">
    <text evidence="1">The sequence shown here is derived from an EMBL/GenBank/DDBJ whole genome shotgun (WGS) entry which is preliminary data.</text>
</comment>